<proteinExistence type="predicted"/>
<feature type="transmembrane region" description="Helical" evidence="3">
    <location>
        <begin position="12"/>
        <end position="35"/>
    </location>
</feature>
<dbReference type="SUPFAM" id="SSF69593">
    <property type="entry name" value="Glycerol-3-phosphate (1)-acyltransferase"/>
    <property type="match status" value="1"/>
</dbReference>
<reference evidence="5" key="1">
    <citation type="journal article" date="2012" name="PLoS ONE">
        <title>Gene sets for utilization of primary and secondary nutrition supplies in the distal gut of endangered iberian lynx.</title>
        <authorList>
            <person name="Alcaide M."/>
            <person name="Messina E."/>
            <person name="Richter M."/>
            <person name="Bargiela R."/>
            <person name="Peplies J."/>
            <person name="Huws S.A."/>
            <person name="Newbold C.J."/>
            <person name="Golyshin P.N."/>
            <person name="Simon M.A."/>
            <person name="Lopez G."/>
            <person name="Yakimov M.M."/>
            <person name="Ferrer M."/>
        </authorList>
    </citation>
    <scope>NUCLEOTIDE SEQUENCE</scope>
</reference>
<protein>
    <submittedName>
        <fullName evidence="5">1-acyl-sn-glycerol-3-phosphate acyltransferase</fullName>
    </submittedName>
</protein>
<evidence type="ECO:0000313" key="5">
    <source>
        <dbReference type="EMBL" id="EJX04905.1"/>
    </source>
</evidence>
<accession>J9GWA3</accession>
<dbReference type="CDD" id="cd07989">
    <property type="entry name" value="LPLAT_AGPAT-like"/>
    <property type="match status" value="1"/>
</dbReference>
<evidence type="ECO:0000256" key="2">
    <source>
        <dbReference type="ARBA" id="ARBA00023315"/>
    </source>
</evidence>
<dbReference type="InterPro" id="IPR002123">
    <property type="entry name" value="Plipid/glycerol_acylTrfase"/>
</dbReference>
<evidence type="ECO:0000259" key="4">
    <source>
        <dbReference type="SMART" id="SM00563"/>
    </source>
</evidence>
<keyword evidence="3" id="KW-1133">Transmembrane helix</keyword>
<dbReference type="PANTHER" id="PTHR10434:SF66">
    <property type="entry name" value="PHOSPHOLIPID_GLYCEROL ACYLTRANSFERASE DOMAIN-CONTAINING PROTEIN"/>
    <property type="match status" value="1"/>
</dbReference>
<evidence type="ECO:0000256" key="1">
    <source>
        <dbReference type="ARBA" id="ARBA00022679"/>
    </source>
</evidence>
<dbReference type="Pfam" id="PF01553">
    <property type="entry name" value="Acyltransferase"/>
    <property type="match status" value="1"/>
</dbReference>
<name>J9GWA3_9ZZZZ</name>
<keyword evidence="3" id="KW-0812">Transmembrane</keyword>
<dbReference type="EMBL" id="AMCI01001649">
    <property type="protein sequence ID" value="EJX04905.1"/>
    <property type="molecule type" value="Genomic_DNA"/>
</dbReference>
<dbReference type="PANTHER" id="PTHR10434">
    <property type="entry name" value="1-ACYL-SN-GLYCEROL-3-PHOSPHATE ACYLTRANSFERASE"/>
    <property type="match status" value="1"/>
</dbReference>
<evidence type="ECO:0000256" key="3">
    <source>
        <dbReference type="SAM" id="Phobius"/>
    </source>
</evidence>
<dbReference type="GO" id="GO:0003841">
    <property type="term" value="F:1-acylglycerol-3-phosphate O-acyltransferase activity"/>
    <property type="evidence" value="ECO:0007669"/>
    <property type="project" value="TreeGrafter"/>
</dbReference>
<keyword evidence="1 5" id="KW-0808">Transferase</keyword>
<feature type="domain" description="Phospholipid/glycerol acyltransferase" evidence="4">
    <location>
        <begin position="75"/>
        <end position="189"/>
    </location>
</feature>
<sequence length="253" mass="28811">MISICYKVYQFLVVLPLGLLLTVLAALVTSVGSWLMSAHFWGYWPGRIWSWLMCRLLLLPIRVEGREHLDPHQSYVFVANHQGPMDIFLIYGFLGRNFKWMMKKALRKMPFVGYACEKGGHVFVDKSGPKKIQETYDKARNTLRGGTSLVVFPEGSRTFTGHMGFFRKGAFQLADEIQLPVVPITIDGSFDVLTRMAGFNFVHWHPMRLIIHKPIPPKGKGPENVKAAMEASYDVIMAALPEKYQGYVKNEDQ</sequence>
<dbReference type="SMART" id="SM00563">
    <property type="entry name" value="PlsC"/>
    <property type="match status" value="1"/>
</dbReference>
<keyword evidence="3" id="KW-0472">Membrane</keyword>
<comment type="caution">
    <text evidence="5">The sequence shown here is derived from an EMBL/GenBank/DDBJ whole genome shotgun (WGS) entry which is preliminary data.</text>
</comment>
<keyword evidence="2 5" id="KW-0012">Acyltransferase</keyword>
<gene>
    <name evidence="5" type="ORF">EVA_06986</name>
</gene>
<dbReference type="GO" id="GO:0006654">
    <property type="term" value="P:phosphatidic acid biosynthetic process"/>
    <property type="evidence" value="ECO:0007669"/>
    <property type="project" value="TreeGrafter"/>
</dbReference>
<organism evidence="5">
    <name type="scientific">gut metagenome</name>
    <dbReference type="NCBI Taxonomy" id="749906"/>
    <lineage>
        <taxon>unclassified sequences</taxon>
        <taxon>metagenomes</taxon>
        <taxon>organismal metagenomes</taxon>
    </lineage>
</organism>
<dbReference type="AlphaFoldDB" id="J9GWA3"/>